<proteinExistence type="predicted"/>
<comment type="caution">
    <text evidence="2">The sequence shown here is derived from an EMBL/GenBank/DDBJ whole genome shotgun (WGS) entry which is preliminary data.</text>
</comment>
<feature type="domain" description="HTH LytTR-type" evidence="1">
    <location>
        <begin position="193"/>
        <end position="298"/>
    </location>
</feature>
<dbReference type="Proteomes" id="UP000318833">
    <property type="component" value="Unassembled WGS sequence"/>
</dbReference>
<organism evidence="2 3">
    <name type="scientific">Aquimarina algiphila</name>
    <dbReference type="NCBI Taxonomy" id="2047982"/>
    <lineage>
        <taxon>Bacteria</taxon>
        <taxon>Pseudomonadati</taxon>
        <taxon>Bacteroidota</taxon>
        <taxon>Flavobacteriia</taxon>
        <taxon>Flavobacteriales</taxon>
        <taxon>Flavobacteriaceae</taxon>
        <taxon>Aquimarina</taxon>
    </lineage>
</organism>
<dbReference type="Gene3D" id="2.40.50.1020">
    <property type="entry name" value="LytTr DNA-binding domain"/>
    <property type="match status" value="1"/>
</dbReference>
<name>A0A554VPJ0_9FLAO</name>
<evidence type="ECO:0000259" key="1">
    <source>
        <dbReference type="PROSITE" id="PS50930"/>
    </source>
</evidence>
<dbReference type="OrthoDB" id="9782229at2"/>
<dbReference type="SUPFAM" id="SSF52172">
    <property type="entry name" value="CheY-like"/>
    <property type="match status" value="1"/>
</dbReference>
<dbReference type="RefSeq" id="WP_143915687.1">
    <property type="nucleotide sequence ID" value="NZ_CANMIK010000001.1"/>
</dbReference>
<keyword evidence="3" id="KW-1185">Reference proteome</keyword>
<dbReference type="SMART" id="SM00850">
    <property type="entry name" value="LytTR"/>
    <property type="match status" value="1"/>
</dbReference>
<dbReference type="EMBL" id="VLNR01000007">
    <property type="protein sequence ID" value="TSE10399.1"/>
    <property type="molecule type" value="Genomic_DNA"/>
</dbReference>
<dbReference type="GO" id="GO:0003677">
    <property type="term" value="F:DNA binding"/>
    <property type="evidence" value="ECO:0007669"/>
    <property type="project" value="InterPro"/>
</dbReference>
<evidence type="ECO:0000313" key="2">
    <source>
        <dbReference type="EMBL" id="TSE10399.1"/>
    </source>
</evidence>
<gene>
    <name evidence="2" type="ORF">FOF46_05020</name>
</gene>
<dbReference type="InterPro" id="IPR011006">
    <property type="entry name" value="CheY-like_superfamily"/>
</dbReference>
<sequence>MATKYIYKDEMSRISTPVSDMETMIPPLTGYNEKAWDKKHIHYKDSQKITSLLIDSDINACNILENMLNYHCPYVTITGKLNSVDQAKTWIDTKSLDLVFFGIGTEQKNEFSALKKTGNTNFEVIYITEKEYLNVATLQQNVFGYLRKPIQEIQLLNVVKDVQQKIIQQKDRIKKSKELLENTFRIGSQKDIIGIPTLEGYEFLPIENIICCQGMQKCTKLITNNESNLISSYNIGEFVKLLQPFGFFSTHKSFLINLSKIRKYYKEGSIIMNSGHHIPLARRRKELFLQSIKRDLKFPIIPR</sequence>
<accession>A0A554VPJ0</accession>
<evidence type="ECO:0000313" key="3">
    <source>
        <dbReference type="Proteomes" id="UP000318833"/>
    </source>
</evidence>
<protein>
    <recommendedName>
        <fullName evidence="1">HTH LytTR-type domain-containing protein</fullName>
    </recommendedName>
</protein>
<dbReference type="Pfam" id="PF04397">
    <property type="entry name" value="LytTR"/>
    <property type="match status" value="1"/>
</dbReference>
<reference evidence="2 3" key="1">
    <citation type="submission" date="2019-07" db="EMBL/GenBank/DDBJ databases">
        <title>The draft genome sequence of Aquimarina algiphila M91.</title>
        <authorList>
            <person name="Meng X."/>
        </authorList>
    </citation>
    <scope>NUCLEOTIDE SEQUENCE [LARGE SCALE GENOMIC DNA]</scope>
    <source>
        <strain evidence="2 3">M91</strain>
    </source>
</reference>
<dbReference type="AlphaFoldDB" id="A0A554VPJ0"/>
<dbReference type="InterPro" id="IPR007492">
    <property type="entry name" value="LytTR_DNA-bd_dom"/>
</dbReference>
<dbReference type="Gene3D" id="3.40.50.2300">
    <property type="match status" value="1"/>
</dbReference>
<dbReference type="PROSITE" id="PS50930">
    <property type="entry name" value="HTH_LYTTR"/>
    <property type="match status" value="1"/>
</dbReference>